<dbReference type="InterPro" id="IPR017853">
    <property type="entry name" value="GH"/>
</dbReference>
<feature type="domain" description="Glycoside hydrolase family 2 catalytic" evidence="5">
    <location>
        <begin position="72"/>
        <end position="145"/>
    </location>
</feature>
<dbReference type="GO" id="GO:0004565">
    <property type="term" value="F:beta-galactosidase activity"/>
    <property type="evidence" value="ECO:0007669"/>
    <property type="project" value="UniProtKB-EC"/>
</dbReference>
<comment type="caution">
    <text evidence="6">The sequence shown here is derived from an EMBL/GenBank/DDBJ whole genome shotgun (WGS) entry which is preliminary data.</text>
</comment>
<dbReference type="Proteomes" id="UP000235145">
    <property type="component" value="Unassembled WGS sequence"/>
</dbReference>
<dbReference type="InterPro" id="IPR050347">
    <property type="entry name" value="Bact_Beta-galactosidase"/>
</dbReference>
<dbReference type="InterPro" id="IPR006103">
    <property type="entry name" value="Glyco_hydro_2_cat"/>
</dbReference>
<dbReference type="AlphaFoldDB" id="A0A9R1UWX0"/>
<sequence>MEEAAKAFMKVHETQEDVRRSEMAAIVKRQEAQALMETAEARATTTSLKLFLNFALGLYAGWIRGKDPSRVVHYEYWEAIDSTFGLQGGFIWDWVDQGLLKENANGSKYWAYGGNFGVTPNDLNFCLNGIIWPDRTPHPALNVISNKNVSSCAFYIANVNIGLCVFCS</sequence>
<proteinExistence type="predicted"/>
<dbReference type="Gene3D" id="3.20.20.80">
    <property type="entry name" value="Glycosidases"/>
    <property type="match status" value="1"/>
</dbReference>
<dbReference type="EC" id="3.2.1.23" evidence="2"/>
<reference evidence="6 7" key="1">
    <citation type="journal article" date="2017" name="Nat. Commun.">
        <title>Genome assembly with in vitro proximity ligation data and whole-genome triplication in lettuce.</title>
        <authorList>
            <person name="Reyes-Chin-Wo S."/>
            <person name="Wang Z."/>
            <person name="Yang X."/>
            <person name="Kozik A."/>
            <person name="Arikit S."/>
            <person name="Song C."/>
            <person name="Xia L."/>
            <person name="Froenicke L."/>
            <person name="Lavelle D.O."/>
            <person name="Truco M.J."/>
            <person name="Xia R."/>
            <person name="Zhu S."/>
            <person name="Xu C."/>
            <person name="Xu H."/>
            <person name="Xu X."/>
            <person name="Cox K."/>
            <person name="Korf I."/>
            <person name="Meyers B.C."/>
            <person name="Michelmore R.W."/>
        </authorList>
    </citation>
    <scope>NUCLEOTIDE SEQUENCE [LARGE SCALE GENOMIC DNA]</scope>
    <source>
        <strain evidence="7">cv. Salinas</strain>
        <tissue evidence="6">Seedlings</tissue>
    </source>
</reference>
<dbReference type="PANTHER" id="PTHR46323">
    <property type="entry name" value="BETA-GALACTOSIDASE"/>
    <property type="match status" value="1"/>
</dbReference>
<comment type="catalytic activity">
    <reaction evidence="1">
        <text>Hydrolysis of terminal non-reducing beta-D-galactose residues in beta-D-galactosides.</text>
        <dbReference type="EC" id="3.2.1.23"/>
    </reaction>
</comment>
<keyword evidence="4" id="KW-0326">Glycosidase</keyword>
<evidence type="ECO:0000313" key="7">
    <source>
        <dbReference type="Proteomes" id="UP000235145"/>
    </source>
</evidence>
<organism evidence="6 7">
    <name type="scientific">Lactuca sativa</name>
    <name type="common">Garden lettuce</name>
    <dbReference type="NCBI Taxonomy" id="4236"/>
    <lineage>
        <taxon>Eukaryota</taxon>
        <taxon>Viridiplantae</taxon>
        <taxon>Streptophyta</taxon>
        <taxon>Embryophyta</taxon>
        <taxon>Tracheophyta</taxon>
        <taxon>Spermatophyta</taxon>
        <taxon>Magnoliopsida</taxon>
        <taxon>eudicotyledons</taxon>
        <taxon>Gunneridae</taxon>
        <taxon>Pentapetalae</taxon>
        <taxon>asterids</taxon>
        <taxon>campanulids</taxon>
        <taxon>Asterales</taxon>
        <taxon>Asteraceae</taxon>
        <taxon>Cichorioideae</taxon>
        <taxon>Cichorieae</taxon>
        <taxon>Lactucinae</taxon>
        <taxon>Lactuca</taxon>
    </lineage>
</organism>
<dbReference type="PANTHER" id="PTHR46323:SF2">
    <property type="entry name" value="BETA-GALACTOSIDASE"/>
    <property type="match status" value="1"/>
</dbReference>
<evidence type="ECO:0000256" key="3">
    <source>
        <dbReference type="ARBA" id="ARBA00022801"/>
    </source>
</evidence>
<protein>
    <recommendedName>
        <fullName evidence="2">beta-galactosidase</fullName>
        <ecNumber evidence="2">3.2.1.23</ecNumber>
    </recommendedName>
</protein>
<evidence type="ECO:0000256" key="1">
    <source>
        <dbReference type="ARBA" id="ARBA00001412"/>
    </source>
</evidence>
<dbReference type="Pfam" id="PF02836">
    <property type="entry name" value="Glyco_hydro_2_C"/>
    <property type="match status" value="1"/>
</dbReference>
<dbReference type="EMBL" id="NBSK02000008">
    <property type="protein sequence ID" value="KAJ0194577.1"/>
    <property type="molecule type" value="Genomic_DNA"/>
</dbReference>
<evidence type="ECO:0000256" key="2">
    <source>
        <dbReference type="ARBA" id="ARBA00012756"/>
    </source>
</evidence>
<keyword evidence="7" id="KW-1185">Reference proteome</keyword>
<dbReference type="GO" id="GO:0005975">
    <property type="term" value="P:carbohydrate metabolic process"/>
    <property type="evidence" value="ECO:0007669"/>
    <property type="project" value="InterPro"/>
</dbReference>
<accession>A0A9R1UWX0</accession>
<gene>
    <name evidence="6" type="ORF">LSAT_V11C800391110</name>
</gene>
<name>A0A9R1UWX0_LACSA</name>
<keyword evidence="3" id="KW-0378">Hydrolase</keyword>
<evidence type="ECO:0000256" key="4">
    <source>
        <dbReference type="ARBA" id="ARBA00023295"/>
    </source>
</evidence>
<evidence type="ECO:0000313" key="6">
    <source>
        <dbReference type="EMBL" id="KAJ0194577.1"/>
    </source>
</evidence>
<dbReference type="SUPFAM" id="SSF51445">
    <property type="entry name" value="(Trans)glycosidases"/>
    <property type="match status" value="1"/>
</dbReference>
<evidence type="ECO:0000259" key="5">
    <source>
        <dbReference type="Pfam" id="PF02836"/>
    </source>
</evidence>